<comment type="similarity">
    <text evidence="2">Belongs to the ABC-2 integral membrane protein family.</text>
</comment>
<dbReference type="PROSITE" id="PS51012">
    <property type="entry name" value="ABC_TM2"/>
    <property type="match status" value="1"/>
</dbReference>
<evidence type="ECO:0000256" key="8">
    <source>
        <dbReference type="SAM" id="Phobius"/>
    </source>
</evidence>
<evidence type="ECO:0000313" key="10">
    <source>
        <dbReference type="EMBL" id="MCU7694717.1"/>
    </source>
</evidence>
<proteinExistence type="inferred from homology"/>
<dbReference type="AlphaFoldDB" id="A0AAE3IMF5"/>
<dbReference type="EMBL" id="JAOTPL010000012">
    <property type="protein sequence ID" value="MCU7694717.1"/>
    <property type="molecule type" value="Genomic_DNA"/>
</dbReference>
<keyword evidence="7 8" id="KW-0472">Membrane</keyword>
<dbReference type="InterPro" id="IPR047817">
    <property type="entry name" value="ABC2_TM_bact-type"/>
</dbReference>
<evidence type="ECO:0000256" key="5">
    <source>
        <dbReference type="ARBA" id="ARBA00022692"/>
    </source>
</evidence>
<keyword evidence="4" id="KW-1003">Cell membrane</keyword>
<feature type="transmembrane region" description="Helical" evidence="8">
    <location>
        <begin position="289"/>
        <end position="308"/>
    </location>
</feature>
<evidence type="ECO:0000259" key="9">
    <source>
        <dbReference type="PROSITE" id="PS51012"/>
    </source>
</evidence>
<organism evidence="10 11">
    <name type="scientific">Haoranjiania flava</name>
    <dbReference type="NCBI Taxonomy" id="1856322"/>
    <lineage>
        <taxon>Bacteria</taxon>
        <taxon>Pseudomonadati</taxon>
        <taxon>Bacteroidota</taxon>
        <taxon>Chitinophagia</taxon>
        <taxon>Chitinophagales</taxon>
        <taxon>Chitinophagaceae</taxon>
        <taxon>Haoranjiania</taxon>
    </lineage>
</organism>
<gene>
    <name evidence="10" type="ORF">OD355_09345</name>
</gene>
<dbReference type="PANTHER" id="PTHR30294:SF29">
    <property type="entry name" value="MULTIDRUG ABC TRANSPORTER PERMEASE YBHS-RELATED"/>
    <property type="match status" value="1"/>
</dbReference>
<evidence type="ECO:0000256" key="6">
    <source>
        <dbReference type="ARBA" id="ARBA00022989"/>
    </source>
</evidence>
<keyword evidence="5 8" id="KW-0812">Transmembrane</keyword>
<keyword evidence="6 8" id="KW-1133">Transmembrane helix</keyword>
<feature type="transmembrane region" description="Helical" evidence="8">
    <location>
        <begin position="256"/>
        <end position="277"/>
    </location>
</feature>
<name>A0AAE3IMF5_9BACT</name>
<dbReference type="RefSeq" id="WP_263038202.1">
    <property type="nucleotide sequence ID" value="NZ_JAOTPL010000012.1"/>
</dbReference>
<evidence type="ECO:0000256" key="2">
    <source>
        <dbReference type="ARBA" id="ARBA00007783"/>
    </source>
</evidence>
<feature type="transmembrane region" description="Helical" evidence="8">
    <location>
        <begin position="227"/>
        <end position="250"/>
    </location>
</feature>
<dbReference type="GO" id="GO:0140359">
    <property type="term" value="F:ABC-type transporter activity"/>
    <property type="evidence" value="ECO:0007669"/>
    <property type="project" value="InterPro"/>
</dbReference>
<evidence type="ECO:0000313" key="11">
    <source>
        <dbReference type="Proteomes" id="UP001209317"/>
    </source>
</evidence>
<dbReference type="GO" id="GO:0005886">
    <property type="term" value="C:plasma membrane"/>
    <property type="evidence" value="ECO:0007669"/>
    <property type="project" value="UniProtKB-SubCell"/>
</dbReference>
<reference evidence="10" key="1">
    <citation type="submission" date="2022-10" db="EMBL/GenBank/DDBJ databases">
        <authorList>
            <person name="Kim H.S."/>
            <person name="Kim J.-S."/>
            <person name="Suh M.K."/>
            <person name="Eom M.K."/>
            <person name="Lee J.-S."/>
        </authorList>
    </citation>
    <scope>NUCLEOTIDE SEQUENCE</scope>
    <source>
        <strain evidence="10">LIP-5</strain>
    </source>
</reference>
<keyword evidence="11" id="KW-1185">Reference proteome</keyword>
<feature type="transmembrane region" description="Helical" evidence="8">
    <location>
        <begin position="174"/>
        <end position="200"/>
    </location>
</feature>
<comment type="subcellular location">
    <subcellularLocation>
        <location evidence="1">Cell membrane</location>
        <topology evidence="1">Multi-pass membrane protein</topology>
    </subcellularLocation>
</comment>
<evidence type="ECO:0000256" key="4">
    <source>
        <dbReference type="ARBA" id="ARBA00022475"/>
    </source>
</evidence>
<accession>A0AAE3IMF5</accession>
<dbReference type="InterPro" id="IPR013525">
    <property type="entry name" value="ABC2_TM"/>
</dbReference>
<feature type="transmembrane region" description="Helical" evidence="8">
    <location>
        <begin position="21"/>
        <end position="40"/>
    </location>
</feature>
<sequence>MKVLRFILQKEFKQIFRDKSIVAMMFALPLLQLGILPIAMNFEVKNVNIVIVDNDHSSVSHKLMNKIAASGYFKLVAAEPAFKQAIEHIRTGEADIILEIPNAFEKNLINENSAKINLAIDAINGTKSSLGSAYLMSVIQDFNAGIQIFKDQKLQAPYSIRIESSSWFNPFANYYWYIVPGILAFLLTIFAGSISALNIVREKEVGTIEQINVTPIQKWQFVVGKLIPFWIVGMIILTIGLLVAIIFYGIRPVGSIAMLYALTGIYLVALLGLGLFISTISDNQLQAMFISYFFIMLFVLMSGLFTSVESMPQWARYISNSLPITYFMKAIRMIVLKGSSFADVKNIFLILTAFAAGLNGLAVWNYRKTG</sequence>
<dbReference type="Proteomes" id="UP001209317">
    <property type="component" value="Unassembled WGS sequence"/>
</dbReference>
<feature type="transmembrane region" description="Helical" evidence="8">
    <location>
        <begin position="347"/>
        <end position="366"/>
    </location>
</feature>
<dbReference type="Gene3D" id="3.40.1710.10">
    <property type="entry name" value="abc type-2 transporter like domain"/>
    <property type="match status" value="1"/>
</dbReference>
<evidence type="ECO:0000256" key="3">
    <source>
        <dbReference type="ARBA" id="ARBA00022448"/>
    </source>
</evidence>
<dbReference type="Pfam" id="PF12698">
    <property type="entry name" value="ABC2_membrane_3"/>
    <property type="match status" value="1"/>
</dbReference>
<evidence type="ECO:0000256" key="7">
    <source>
        <dbReference type="ARBA" id="ARBA00023136"/>
    </source>
</evidence>
<feature type="domain" description="ABC transmembrane type-2" evidence="9">
    <location>
        <begin position="136"/>
        <end position="369"/>
    </location>
</feature>
<evidence type="ECO:0000256" key="1">
    <source>
        <dbReference type="ARBA" id="ARBA00004651"/>
    </source>
</evidence>
<dbReference type="PANTHER" id="PTHR30294">
    <property type="entry name" value="MEMBRANE COMPONENT OF ABC TRANSPORTER YHHJ-RELATED"/>
    <property type="match status" value="1"/>
</dbReference>
<comment type="caution">
    <text evidence="10">The sequence shown here is derived from an EMBL/GenBank/DDBJ whole genome shotgun (WGS) entry which is preliminary data.</text>
</comment>
<protein>
    <submittedName>
        <fullName evidence="10">ABC transporter permease</fullName>
    </submittedName>
</protein>
<dbReference type="InterPro" id="IPR051449">
    <property type="entry name" value="ABC-2_transporter_component"/>
</dbReference>
<keyword evidence="3" id="KW-0813">Transport</keyword>